<feature type="transmembrane region" description="Helical" evidence="1">
    <location>
        <begin position="12"/>
        <end position="30"/>
    </location>
</feature>
<protein>
    <recommendedName>
        <fullName evidence="4">DUF3054 domain-containing protein</fullName>
    </recommendedName>
</protein>
<evidence type="ECO:0008006" key="4">
    <source>
        <dbReference type="Google" id="ProtNLM"/>
    </source>
</evidence>
<accession>A0A1H6J077</accession>
<evidence type="ECO:0000313" key="2">
    <source>
        <dbReference type="EMBL" id="SEH52188.1"/>
    </source>
</evidence>
<evidence type="ECO:0000313" key="3">
    <source>
        <dbReference type="Proteomes" id="UP000182915"/>
    </source>
</evidence>
<evidence type="ECO:0000256" key="1">
    <source>
        <dbReference type="SAM" id="Phobius"/>
    </source>
</evidence>
<feature type="transmembrane region" description="Helical" evidence="1">
    <location>
        <begin position="68"/>
        <end position="88"/>
    </location>
</feature>
<proteinExistence type="predicted"/>
<dbReference type="RefSeq" id="WP_083406168.1">
    <property type="nucleotide sequence ID" value="NZ_LT629971.1"/>
</dbReference>
<reference evidence="3" key="1">
    <citation type="submission" date="2016-10" db="EMBL/GenBank/DDBJ databases">
        <authorList>
            <person name="Varghese N."/>
            <person name="Submissions S."/>
        </authorList>
    </citation>
    <scope>NUCLEOTIDE SEQUENCE [LARGE SCALE GENOMIC DNA]</scope>
    <source>
        <strain evidence="3">DSM 45405</strain>
    </source>
</reference>
<keyword evidence="1" id="KW-0812">Transmembrane</keyword>
<feature type="transmembrane region" description="Helical" evidence="1">
    <location>
        <begin position="94"/>
        <end position="115"/>
    </location>
</feature>
<dbReference type="AlphaFoldDB" id="A0A1H6J077"/>
<keyword evidence="1" id="KW-1133">Transmembrane helix</keyword>
<dbReference type="EMBL" id="LT629971">
    <property type="protein sequence ID" value="SEH52188.1"/>
    <property type="molecule type" value="Genomic_DNA"/>
</dbReference>
<gene>
    <name evidence="2" type="ORF">SAMN04489835_0912</name>
</gene>
<organism evidence="2 3">
    <name type="scientific">Mycolicibacterium rutilum</name>
    <name type="common">Mycobacterium rutilum</name>
    <dbReference type="NCBI Taxonomy" id="370526"/>
    <lineage>
        <taxon>Bacteria</taxon>
        <taxon>Bacillati</taxon>
        <taxon>Actinomycetota</taxon>
        <taxon>Actinomycetes</taxon>
        <taxon>Mycobacteriales</taxon>
        <taxon>Mycobacteriaceae</taxon>
        <taxon>Mycolicibacterium</taxon>
    </lineage>
</organism>
<dbReference type="InterPro" id="IPR021414">
    <property type="entry name" value="DUF3054"/>
</dbReference>
<dbReference type="Proteomes" id="UP000182915">
    <property type="component" value="Chromosome I"/>
</dbReference>
<keyword evidence="1" id="KW-0472">Membrane</keyword>
<feature type="transmembrane region" description="Helical" evidence="1">
    <location>
        <begin position="42"/>
        <end position="61"/>
    </location>
</feature>
<dbReference type="OrthoDB" id="3698172at2"/>
<keyword evidence="3" id="KW-1185">Reference proteome</keyword>
<name>A0A1H6J077_MYCRU</name>
<sequence length="125" mass="13073">MPVASPETTRAALSALATDLACVVVFAAIGRRSHAEGLDLTGIASTAWPFVTGAAAGWVLSLGWRRPYALLPTGVAVWVCTIVIGMLLRKLTDAGTAPAFIVVASISTAVLLLGWRAGVHFMTRR</sequence>
<dbReference type="STRING" id="370526.SAMN04489835_0912"/>
<dbReference type="Pfam" id="PF11255">
    <property type="entry name" value="DUF3054"/>
    <property type="match status" value="1"/>
</dbReference>